<reference evidence="7" key="1">
    <citation type="journal article" date="2011" name="PLoS Biol.">
        <title>Gene gain and loss during evolution of obligate parasitism in the white rust pathogen of Arabidopsis thaliana.</title>
        <authorList>
            <person name="Kemen E."/>
            <person name="Gardiner A."/>
            <person name="Schultz-Larsen T."/>
            <person name="Kemen A.C."/>
            <person name="Balmuth A.L."/>
            <person name="Robert-Seilaniantz A."/>
            <person name="Bailey K."/>
            <person name="Holub E."/>
            <person name="Studholme D.J."/>
            <person name="Maclean D."/>
            <person name="Jones J.D."/>
        </authorList>
    </citation>
    <scope>NUCLEOTIDE SEQUENCE</scope>
</reference>
<dbReference type="MEROPS" id="M24.028"/>
<comment type="cofactor">
    <cofactor evidence="5">
        <name>Co(2+)</name>
        <dbReference type="ChEBI" id="CHEBI:48828"/>
    </cofactor>
    <cofactor evidence="5">
        <name>Zn(2+)</name>
        <dbReference type="ChEBI" id="CHEBI:29105"/>
    </cofactor>
    <cofactor evidence="5">
        <name>Mn(2+)</name>
        <dbReference type="ChEBI" id="CHEBI:29035"/>
    </cofactor>
    <cofactor evidence="5">
        <name>Fe(2+)</name>
        <dbReference type="ChEBI" id="CHEBI:29033"/>
    </cofactor>
    <text evidence="5">Binds 2 divalent metal cations per subunit. Has a high-affinity and a low affinity metal-binding site. The true nature of the physiological cofactor is under debate. The enzyme is active with cobalt, zinc, manganese or divalent iron ions.</text>
</comment>
<dbReference type="SUPFAM" id="SSF55920">
    <property type="entry name" value="Creatinase/aminopeptidase"/>
    <property type="match status" value="1"/>
</dbReference>
<evidence type="ECO:0000256" key="2">
    <source>
        <dbReference type="ARBA" id="ARBA00022670"/>
    </source>
</evidence>
<evidence type="ECO:0000256" key="1">
    <source>
        <dbReference type="ARBA" id="ARBA00022438"/>
    </source>
</evidence>
<comment type="catalytic activity">
    <reaction evidence="5">
        <text>Release of N-terminal amino acids, preferentially methionine, from peptides and arylamides.</text>
        <dbReference type="EC" id="3.4.11.18"/>
    </reaction>
</comment>
<proteinExistence type="inferred from homology"/>
<dbReference type="CDD" id="cd01086">
    <property type="entry name" value="MetAP1"/>
    <property type="match status" value="1"/>
</dbReference>
<dbReference type="NCBIfam" id="TIGR00500">
    <property type="entry name" value="met_pdase_I"/>
    <property type="match status" value="1"/>
</dbReference>
<keyword evidence="2 5" id="KW-0645">Protease</keyword>
<dbReference type="AlphaFoldDB" id="F0WE88"/>
<evidence type="ECO:0000256" key="4">
    <source>
        <dbReference type="ARBA" id="ARBA00022801"/>
    </source>
</evidence>
<comment type="similarity">
    <text evidence="5">Belongs to the peptidase M24A family.</text>
</comment>
<dbReference type="PRINTS" id="PR00599">
    <property type="entry name" value="MAPEPTIDASE"/>
</dbReference>
<keyword evidence="1 5" id="KW-0031">Aminopeptidase</keyword>
<evidence type="ECO:0000256" key="5">
    <source>
        <dbReference type="RuleBase" id="RU003653"/>
    </source>
</evidence>
<keyword evidence="4" id="KW-0378">Hydrolase</keyword>
<dbReference type="GO" id="GO:0004239">
    <property type="term" value="F:initiator methionyl aminopeptidase activity"/>
    <property type="evidence" value="ECO:0007669"/>
    <property type="project" value="UniProtKB-EC"/>
</dbReference>
<dbReference type="PANTHER" id="PTHR43330:SF8">
    <property type="entry name" value="METHIONINE AMINOPEPTIDASE 1D, MITOCHONDRIAL"/>
    <property type="match status" value="1"/>
</dbReference>
<dbReference type="GO" id="GO:0046872">
    <property type="term" value="F:metal ion binding"/>
    <property type="evidence" value="ECO:0007669"/>
    <property type="project" value="UniProtKB-KW"/>
</dbReference>
<dbReference type="InterPro" id="IPR001714">
    <property type="entry name" value="Pept_M24_MAP"/>
</dbReference>
<dbReference type="Gene3D" id="3.90.230.10">
    <property type="entry name" value="Creatinase/methionine aminopeptidase superfamily"/>
    <property type="match status" value="1"/>
</dbReference>
<feature type="domain" description="Peptidase M24" evidence="6">
    <location>
        <begin position="69"/>
        <end position="260"/>
    </location>
</feature>
<dbReference type="EMBL" id="FR824117">
    <property type="protein sequence ID" value="CCA19517.1"/>
    <property type="molecule type" value="Genomic_DNA"/>
</dbReference>
<reference evidence="7" key="2">
    <citation type="submission" date="2011-02" db="EMBL/GenBank/DDBJ databases">
        <authorList>
            <person name="MacLean D."/>
        </authorList>
    </citation>
    <scope>NUCLEOTIDE SEQUENCE</scope>
</reference>
<dbReference type="HOGENOM" id="CLU_015857_1_1_1"/>
<dbReference type="InterPro" id="IPR000994">
    <property type="entry name" value="Pept_M24"/>
</dbReference>
<name>F0WE88_9STRA</name>
<keyword evidence="3 5" id="KW-0479">Metal-binding</keyword>
<gene>
    <name evidence="7" type="primary">AlNc14C72G4943</name>
    <name evidence="7" type="ORF">ALNC14_056600</name>
</gene>
<comment type="function">
    <text evidence="5">Cotranslationally removes the N-terminal methionine from nascent proteins. The N-terminal methionine is often cleaved when the second residue in the primary sequence is small and uncharged (Met-Ala-, Cys, Gly, Pro, Ser, Thr, or Val).</text>
</comment>
<sequence length="276" mass="30816">MYPPSPAAMRFRRALSHAATSLQRVQPGTVSPPRKVPDYIIKPPYALNMQTSSWNSSIPILNFTQQMGLRIACELAKEMCEFAGKQVHIGQTTDEIDRLVHEEIIRHRAYPSPLNYGGYPKSICTSVNEVVVHGIPDSRPLADGDIINIDVSVYIGGFHGDTSRMYEVGTVEESSEQLIRVTNEALKASIKKCAPCVRFSVIGDVVEDICEKNGFSVIEEYAGHGIGEEFHCYPYVMHNRNEEDTRMLPGMAFTIEPPICVGKTDVSGRRWASYDY</sequence>
<evidence type="ECO:0000256" key="3">
    <source>
        <dbReference type="ARBA" id="ARBA00022723"/>
    </source>
</evidence>
<evidence type="ECO:0000313" key="7">
    <source>
        <dbReference type="EMBL" id="CCA19517.1"/>
    </source>
</evidence>
<dbReference type="EC" id="3.4.11.18" evidence="5"/>
<dbReference type="InterPro" id="IPR036005">
    <property type="entry name" value="Creatinase/aminopeptidase-like"/>
</dbReference>
<dbReference type="InterPro" id="IPR002467">
    <property type="entry name" value="Pept_M24A_MAP1"/>
</dbReference>
<evidence type="ECO:0000259" key="6">
    <source>
        <dbReference type="Pfam" id="PF00557"/>
    </source>
</evidence>
<organism evidence="7">
    <name type="scientific">Albugo laibachii Nc14</name>
    <dbReference type="NCBI Taxonomy" id="890382"/>
    <lineage>
        <taxon>Eukaryota</taxon>
        <taxon>Sar</taxon>
        <taxon>Stramenopiles</taxon>
        <taxon>Oomycota</taxon>
        <taxon>Peronosporomycetes</taxon>
        <taxon>Albuginales</taxon>
        <taxon>Albuginaceae</taxon>
        <taxon>Albugo</taxon>
    </lineage>
</organism>
<protein>
    <recommendedName>
        <fullName evidence="5">Methionine aminopeptidase</fullName>
        <ecNumber evidence="5">3.4.11.18</ecNumber>
    </recommendedName>
</protein>
<dbReference type="Pfam" id="PF00557">
    <property type="entry name" value="Peptidase_M24"/>
    <property type="match status" value="1"/>
</dbReference>
<dbReference type="GO" id="GO:0006508">
    <property type="term" value="P:proteolysis"/>
    <property type="evidence" value="ECO:0007669"/>
    <property type="project" value="UniProtKB-KW"/>
</dbReference>
<accession>F0WE88</accession>
<dbReference type="GO" id="GO:0070006">
    <property type="term" value="F:metalloaminopeptidase activity"/>
    <property type="evidence" value="ECO:0007669"/>
    <property type="project" value="InterPro"/>
</dbReference>
<dbReference type="PANTHER" id="PTHR43330">
    <property type="entry name" value="METHIONINE AMINOPEPTIDASE"/>
    <property type="match status" value="1"/>
</dbReference>